<organism evidence="1 2">
    <name type="scientific">Belliella aquatica</name>
    <dbReference type="NCBI Taxonomy" id="1323734"/>
    <lineage>
        <taxon>Bacteria</taxon>
        <taxon>Pseudomonadati</taxon>
        <taxon>Bacteroidota</taxon>
        <taxon>Cytophagia</taxon>
        <taxon>Cytophagales</taxon>
        <taxon>Cyclobacteriaceae</taxon>
        <taxon>Belliella</taxon>
    </lineage>
</organism>
<keyword evidence="2" id="KW-1185">Reference proteome</keyword>
<reference evidence="2" key="1">
    <citation type="journal article" date="2019" name="Int. J. Syst. Evol. Microbiol.">
        <title>The Global Catalogue of Microorganisms (GCM) 10K type strain sequencing project: providing services to taxonomists for standard genome sequencing and annotation.</title>
        <authorList>
            <consortium name="The Broad Institute Genomics Platform"/>
            <consortium name="The Broad Institute Genome Sequencing Center for Infectious Disease"/>
            <person name="Wu L."/>
            <person name="Ma J."/>
        </authorList>
    </citation>
    <scope>NUCLEOTIDE SEQUENCE [LARGE SCALE GENOMIC DNA]</scope>
    <source>
        <strain evidence="2">CGMCC 1.12479</strain>
    </source>
</reference>
<sequence length="93" mass="10711">MNQPTLIQKEDIIKIRFPKEEVLHSDLEIKTRDRELEKALLLGNLEHGKVKLTFLDLSNQAYQIETTIWALTDESICLKGDLLLPKRAVLSII</sequence>
<proteinExistence type="predicted"/>
<evidence type="ECO:0000313" key="1">
    <source>
        <dbReference type="EMBL" id="GGC29376.1"/>
    </source>
</evidence>
<dbReference type="Proteomes" id="UP000635885">
    <property type="component" value="Unassembled WGS sequence"/>
</dbReference>
<dbReference type="RefSeq" id="WP_188439420.1">
    <property type="nucleotide sequence ID" value="NZ_BMFD01000002.1"/>
</dbReference>
<comment type="caution">
    <text evidence="1">The sequence shown here is derived from an EMBL/GenBank/DDBJ whole genome shotgun (WGS) entry which is preliminary data.</text>
</comment>
<dbReference type="EMBL" id="BMFD01000002">
    <property type="protein sequence ID" value="GGC29376.1"/>
    <property type="molecule type" value="Genomic_DNA"/>
</dbReference>
<protein>
    <submittedName>
        <fullName evidence="1">Uncharacterized protein</fullName>
    </submittedName>
</protein>
<gene>
    <name evidence="1" type="ORF">GCM10010993_05320</name>
</gene>
<name>A0ABQ1LZS7_9BACT</name>
<evidence type="ECO:0000313" key="2">
    <source>
        <dbReference type="Proteomes" id="UP000635885"/>
    </source>
</evidence>
<accession>A0ABQ1LZS7</accession>